<organism evidence="1 2">
    <name type="scientific">Panagrolaimus superbus</name>
    <dbReference type="NCBI Taxonomy" id="310955"/>
    <lineage>
        <taxon>Eukaryota</taxon>
        <taxon>Metazoa</taxon>
        <taxon>Ecdysozoa</taxon>
        <taxon>Nematoda</taxon>
        <taxon>Chromadorea</taxon>
        <taxon>Rhabditida</taxon>
        <taxon>Tylenchina</taxon>
        <taxon>Panagrolaimomorpha</taxon>
        <taxon>Panagrolaimoidea</taxon>
        <taxon>Panagrolaimidae</taxon>
        <taxon>Panagrolaimus</taxon>
    </lineage>
</organism>
<sequence length="472" mass="54584">MACNLHYICPQIYKNFYGKNLCFEMNISKNPSLKTISFIPKYIYQPISAKEIPTDEWYTIADVREGDGMTEWSTVVTDTDILRNTKKFPTLGNKPVYEFKKCVETETDLKGFCKCCANCKYENDNFLPRNSSTTVLIEQLMIMDFKLSVVKEEALGEDDAAFYTIFYHPAWQSGKWKATVKTRLCQNCIVKIIDKTDQAFEAFKKQPSNTAAIKKQRLNVNDQIQNNVPQMPSNDANFEEQNVTLNNSAPLNVETFPQNTVYNLPQPQQLQPEITWIKYITEDQGYLNPPIIENTNWLYFYPTMDDLIYLCHYHNLQFHKFAYEGCNNFYGSNIFGKTNLCTVKFPTNQSLGYCALSYLLTGSENSVESIRALIQNQIQQYFLPPKFYEIFAKHLSNPSTIDLRQCDLYVAANLFHLNIFLFNNQGPSKWHLINESLFYSEINFTQFDFKRPSLLLSSHFGNGFNAILAAVE</sequence>
<proteinExistence type="predicted"/>
<dbReference type="AlphaFoldDB" id="A0A914YSX4"/>
<evidence type="ECO:0000313" key="2">
    <source>
        <dbReference type="WBParaSite" id="PSU_v2.g2764.t1"/>
    </source>
</evidence>
<dbReference type="Proteomes" id="UP000887577">
    <property type="component" value="Unplaced"/>
</dbReference>
<reference evidence="2" key="1">
    <citation type="submission" date="2022-11" db="UniProtKB">
        <authorList>
            <consortium name="WormBaseParasite"/>
        </authorList>
    </citation>
    <scope>IDENTIFICATION</scope>
</reference>
<evidence type="ECO:0000313" key="1">
    <source>
        <dbReference type="Proteomes" id="UP000887577"/>
    </source>
</evidence>
<keyword evidence="1" id="KW-1185">Reference proteome</keyword>
<dbReference type="WBParaSite" id="PSU_v2.g2764.t1">
    <property type="protein sequence ID" value="PSU_v2.g2764.t1"/>
    <property type="gene ID" value="PSU_v2.g2764"/>
</dbReference>
<accession>A0A914YSX4</accession>
<name>A0A914YSX4_9BILA</name>
<protein>
    <submittedName>
        <fullName evidence="2">Uncharacterized protein</fullName>
    </submittedName>
</protein>